<organism evidence="1 2">
    <name type="scientific">Leptosia nina</name>
    <dbReference type="NCBI Taxonomy" id="320188"/>
    <lineage>
        <taxon>Eukaryota</taxon>
        <taxon>Metazoa</taxon>
        <taxon>Ecdysozoa</taxon>
        <taxon>Arthropoda</taxon>
        <taxon>Hexapoda</taxon>
        <taxon>Insecta</taxon>
        <taxon>Pterygota</taxon>
        <taxon>Neoptera</taxon>
        <taxon>Endopterygota</taxon>
        <taxon>Lepidoptera</taxon>
        <taxon>Glossata</taxon>
        <taxon>Ditrysia</taxon>
        <taxon>Papilionoidea</taxon>
        <taxon>Pieridae</taxon>
        <taxon>Pierinae</taxon>
        <taxon>Leptosia</taxon>
    </lineage>
</organism>
<dbReference type="Gene3D" id="1.10.10.10">
    <property type="entry name" value="Winged helix-like DNA-binding domain superfamily/Winged helix DNA-binding domain"/>
    <property type="match status" value="1"/>
</dbReference>
<dbReference type="PANTHER" id="PTHR46060:SF1">
    <property type="entry name" value="MARINER MOS1 TRANSPOSASE-LIKE PROTEIN"/>
    <property type="match status" value="1"/>
</dbReference>
<dbReference type="InterPro" id="IPR036388">
    <property type="entry name" value="WH-like_DNA-bd_sf"/>
</dbReference>
<sequence>MSKFESNVEDKYRSGRPKIYEDAEVEELLEEDSPQTQKELTLPLGVTQQAASRHLKSLRMIHKQGSWVPHEKNILLHDNAGLHVAAPVKKYLETLDWEVLPHPPYAGPCRAADGAAVHIL</sequence>
<dbReference type="SUPFAM" id="SSF46785">
    <property type="entry name" value="Winged helix' DNA-binding domain"/>
    <property type="match status" value="1"/>
</dbReference>
<dbReference type="AlphaFoldDB" id="A0AAV1J9S0"/>
<name>A0AAV1J9S0_9NEOP</name>
<evidence type="ECO:0008006" key="3">
    <source>
        <dbReference type="Google" id="ProtNLM"/>
    </source>
</evidence>
<comment type="caution">
    <text evidence="1">The sequence shown here is derived from an EMBL/GenBank/DDBJ whole genome shotgun (WGS) entry which is preliminary data.</text>
</comment>
<dbReference type="InterPro" id="IPR052709">
    <property type="entry name" value="Transposase-MT_Hybrid"/>
</dbReference>
<proteinExistence type="predicted"/>
<accession>A0AAV1J9S0</accession>
<protein>
    <recommendedName>
        <fullName evidence="3">Mariner Mos1 transposase</fullName>
    </recommendedName>
</protein>
<dbReference type="InterPro" id="IPR036390">
    <property type="entry name" value="WH_DNA-bd_sf"/>
</dbReference>
<gene>
    <name evidence="1" type="ORF">LNINA_LOCUS4459</name>
</gene>
<dbReference type="PANTHER" id="PTHR46060">
    <property type="entry name" value="MARINER MOS1 TRANSPOSASE-LIKE PROTEIN"/>
    <property type="match status" value="1"/>
</dbReference>
<dbReference type="Proteomes" id="UP001497472">
    <property type="component" value="Unassembled WGS sequence"/>
</dbReference>
<keyword evidence="2" id="KW-1185">Reference proteome</keyword>
<reference evidence="1 2" key="1">
    <citation type="submission" date="2023-11" db="EMBL/GenBank/DDBJ databases">
        <authorList>
            <person name="Okamura Y."/>
        </authorList>
    </citation>
    <scope>NUCLEOTIDE SEQUENCE [LARGE SCALE GENOMIC DNA]</scope>
</reference>
<dbReference type="EMBL" id="CAVLEF010000006">
    <property type="protein sequence ID" value="CAK1544738.1"/>
    <property type="molecule type" value="Genomic_DNA"/>
</dbReference>
<evidence type="ECO:0000313" key="1">
    <source>
        <dbReference type="EMBL" id="CAK1544738.1"/>
    </source>
</evidence>
<evidence type="ECO:0000313" key="2">
    <source>
        <dbReference type="Proteomes" id="UP001497472"/>
    </source>
</evidence>